<protein>
    <recommendedName>
        <fullName evidence="4">Katanin p80 subunit C-terminal domain-containing protein</fullName>
    </recommendedName>
</protein>
<dbReference type="GO" id="GO:0008017">
    <property type="term" value="F:microtubule binding"/>
    <property type="evidence" value="ECO:0007669"/>
    <property type="project" value="InterPro"/>
</dbReference>
<keyword evidence="2" id="KW-0963">Cytoplasm</keyword>
<evidence type="ECO:0000313" key="6">
    <source>
        <dbReference type="Proteomes" id="UP001159428"/>
    </source>
</evidence>
<evidence type="ECO:0000256" key="3">
    <source>
        <dbReference type="ARBA" id="ARBA00023212"/>
    </source>
</evidence>
<evidence type="ECO:0000259" key="4">
    <source>
        <dbReference type="Pfam" id="PF13925"/>
    </source>
</evidence>
<proteinExistence type="predicted"/>
<dbReference type="InterPro" id="IPR042404">
    <property type="entry name" value="KATNBL1"/>
</dbReference>
<evidence type="ECO:0000313" key="5">
    <source>
        <dbReference type="EMBL" id="CAH3044532.1"/>
    </source>
</evidence>
<dbReference type="PANTHER" id="PTHR14682">
    <property type="entry name" value="KATNB1-LIKE PROTEIN 1"/>
    <property type="match status" value="1"/>
</dbReference>
<keyword evidence="6" id="KW-1185">Reference proteome</keyword>
<organism evidence="5 6">
    <name type="scientific">Pocillopora meandrina</name>
    <dbReference type="NCBI Taxonomy" id="46732"/>
    <lineage>
        <taxon>Eukaryota</taxon>
        <taxon>Metazoa</taxon>
        <taxon>Cnidaria</taxon>
        <taxon>Anthozoa</taxon>
        <taxon>Hexacorallia</taxon>
        <taxon>Scleractinia</taxon>
        <taxon>Astrocoeniina</taxon>
        <taxon>Pocilloporidae</taxon>
        <taxon>Pocillopora</taxon>
    </lineage>
</organism>
<feature type="domain" description="Katanin p80 subunit C-terminal" evidence="4">
    <location>
        <begin position="86"/>
        <end position="245"/>
    </location>
</feature>
<dbReference type="Proteomes" id="UP001159428">
    <property type="component" value="Unassembled WGS sequence"/>
</dbReference>
<dbReference type="Pfam" id="PF13925">
    <property type="entry name" value="Katanin_con80"/>
    <property type="match status" value="1"/>
</dbReference>
<keyword evidence="3" id="KW-0206">Cytoskeleton</keyword>
<dbReference type="EMBL" id="CALNXJ010000007">
    <property type="protein sequence ID" value="CAH3044532.1"/>
    <property type="molecule type" value="Genomic_DNA"/>
</dbReference>
<dbReference type="AlphaFoldDB" id="A0AAU9W7L8"/>
<reference evidence="5 6" key="1">
    <citation type="submission" date="2022-05" db="EMBL/GenBank/DDBJ databases">
        <authorList>
            <consortium name="Genoscope - CEA"/>
            <person name="William W."/>
        </authorList>
    </citation>
    <scope>NUCLEOTIDE SEQUENCE [LARGE SCALE GENOMIC DNA]</scope>
</reference>
<name>A0AAU9W7L8_9CNID</name>
<evidence type="ECO:0000256" key="1">
    <source>
        <dbReference type="ARBA" id="ARBA00004245"/>
    </source>
</evidence>
<dbReference type="InterPro" id="IPR028021">
    <property type="entry name" value="Katanin_C-terminal"/>
</dbReference>
<gene>
    <name evidence="5" type="ORF">PMEA_00031238</name>
</gene>
<dbReference type="PANTHER" id="PTHR14682:SF1">
    <property type="entry name" value="KATNB1-LIKE PROTEIN 1"/>
    <property type="match status" value="1"/>
</dbReference>
<dbReference type="GO" id="GO:0005730">
    <property type="term" value="C:nucleolus"/>
    <property type="evidence" value="ECO:0007669"/>
    <property type="project" value="TreeGrafter"/>
</dbReference>
<comment type="caution">
    <text evidence="5">The sequence shown here is derived from an EMBL/GenBank/DDBJ whole genome shotgun (WGS) entry which is preliminary data.</text>
</comment>
<comment type="subcellular location">
    <subcellularLocation>
        <location evidence="1">Cytoplasm</location>
        <location evidence="1">Cytoskeleton</location>
    </subcellularLocation>
</comment>
<evidence type="ECO:0000256" key="2">
    <source>
        <dbReference type="ARBA" id="ARBA00022490"/>
    </source>
</evidence>
<sequence>MAVRNNRKNDHELRFFRYDWAVSRYRWIDENCRNTVSGFGTISFRKHISQEDLKTHVITSKKEKIVTKSQSLCSLQPENEAQEIAKGHGTMTSVLQSRLLRLKAAQTLWHKDTNALIEYLLRLKDDAVLVDIMPFLTCSRVRDVSPEGQALSMGACLEILPALERLLTSKFEDYVIAGLDMIREMVKRWWMQLKAATSKGVEPEWQRCSRSVSGMYMAIVSLSAIIVKVSKRKGPVGEKALVVTRLLDLL</sequence>
<accession>A0AAU9W7L8</accession>
<dbReference type="GO" id="GO:0005856">
    <property type="term" value="C:cytoskeleton"/>
    <property type="evidence" value="ECO:0007669"/>
    <property type="project" value="UniProtKB-SubCell"/>
</dbReference>